<comment type="caution">
    <text evidence="1">The sequence shown here is derived from an EMBL/GenBank/DDBJ whole genome shotgun (WGS) entry which is preliminary data.</text>
</comment>
<dbReference type="AlphaFoldDB" id="A0A1A5Q930"/>
<dbReference type="Proteomes" id="UP000093737">
    <property type="component" value="Unassembled WGS sequence"/>
</dbReference>
<organism evidence="1 4">
    <name type="scientific">Rhizobium loti</name>
    <name type="common">Mesorhizobium loti</name>
    <dbReference type="NCBI Taxonomy" id="381"/>
    <lineage>
        <taxon>Bacteria</taxon>
        <taxon>Pseudomonadati</taxon>
        <taxon>Pseudomonadota</taxon>
        <taxon>Alphaproteobacteria</taxon>
        <taxon>Hyphomicrobiales</taxon>
        <taxon>Phyllobacteriaceae</taxon>
        <taxon>Mesorhizobium</taxon>
    </lineage>
</organism>
<evidence type="ECO:0000313" key="3">
    <source>
        <dbReference type="Proteomes" id="UP000093737"/>
    </source>
</evidence>
<gene>
    <name evidence="2" type="ORF">A8145_32710</name>
    <name evidence="1" type="ORF">BAE39_31355</name>
</gene>
<dbReference type="Proteomes" id="UP000093748">
    <property type="component" value="Unassembled WGS sequence"/>
</dbReference>
<protein>
    <submittedName>
        <fullName evidence="1">Uncharacterized protein</fullName>
    </submittedName>
</protein>
<name>A0A1A5Q930_RHILI</name>
<dbReference type="EMBL" id="LYTK01000016">
    <property type="protein sequence ID" value="OBQ63747.1"/>
    <property type="molecule type" value="Genomic_DNA"/>
</dbReference>
<sequence>MSEFGGAASGKLRFIDSCGEVNLLIEWLGGEPSVDLATHHRRYDRGAIGGPSLVFNGFRTDAAVIREALEAAAPMAIEAALEAERMQLKSEAGR</sequence>
<reference evidence="2 3" key="1">
    <citation type="submission" date="2016-05" db="EMBL/GenBank/DDBJ databases">
        <authorList>
            <person name="Ramsay J.P."/>
        </authorList>
    </citation>
    <scope>NUCLEOTIDE SEQUENCE [LARGE SCALE GENOMIC DNA]</scope>
    <source>
        <strain evidence="2 3">NZP2042</strain>
    </source>
</reference>
<reference evidence="4" key="2">
    <citation type="submission" date="2016-06" db="EMBL/GenBank/DDBJ databases">
        <title>NZP2037 Pacbio-Illumina hybrid assembly.</title>
        <authorList>
            <person name="Ramsay J.P."/>
        </authorList>
    </citation>
    <scope>NUCLEOTIDE SEQUENCE [LARGE SCALE GENOMIC DNA]</scope>
    <source>
        <strain evidence="4">R7ANS::ICEMlSym2042</strain>
    </source>
</reference>
<evidence type="ECO:0000313" key="1">
    <source>
        <dbReference type="EMBL" id="OBP74947.1"/>
    </source>
</evidence>
<dbReference type="RefSeq" id="WP_065005556.1">
    <property type="nucleotide sequence ID" value="NZ_CP033334.1"/>
</dbReference>
<reference evidence="1" key="3">
    <citation type="submission" date="2016-06" db="EMBL/GenBank/DDBJ databases">
        <authorList>
            <person name="Kjaerup R.B."/>
            <person name="Dalgaard T.S."/>
            <person name="Juul-Madsen H.R."/>
        </authorList>
    </citation>
    <scope>NUCLEOTIDE SEQUENCE</scope>
    <source>
        <strain evidence="1">R7ANS::ICEMlSym2042</strain>
    </source>
</reference>
<proteinExistence type="predicted"/>
<evidence type="ECO:0000313" key="4">
    <source>
        <dbReference type="Proteomes" id="UP000093748"/>
    </source>
</evidence>
<accession>A0A1A5Q930</accession>
<evidence type="ECO:0000313" key="2">
    <source>
        <dbReference type="EMBL" id="OBQ63747.1"/>
    </source>
</evidence>
<dbReference type="EMBL" id="LZTJ01000021">
    <property type="protein sequence ID" value="OBP74947.1"/>
    <property type="molecule type" value="Genomic_DNA"/>
</dbReference>